<gene>
    <name evidence="2" type="ORF">SDC9_18349</name>
</gene>
<keyword evidence="1" id="KW-0472">Membrane</keyword>
<protein>
    <submittedName>
        <fullName evidence="2">Uncharacterized protein</fullName>
    </submittedName>
</protein>
<comment type="caution">
    <text evidence="2">The sequence shown here is derived from an EMBL/GenBank/DDBJ whole genome shotgun (WGS) entry which is preliminary data.</text>
</comment>
<keyword evidence="1" id="KW-0812">Transmembrane</keyword>
<evidence type="ECO:0000256" key="1">
    <source>
        <dbReference type="SAM" id="Phobius"/>
    </source>
</evidence>
<reference evidence="2" key="1">
    <citation type="submission" date="2019-08" db="EMBL/GenBank/DDBJ databases">
        <authorList>
            <person name="Kucharzyk K."/>
            <person name="Murdoch R.W."/>
            <person name="Higgins S."/>
            <person name="Loffler F."/>
        </authorList>
    </citation>
    <scope>NUCLEOTIDE SEQUENCE</scope>
</reference>
<sequence length="242" mass="26253">MKKQTADDGVAEVIGFVLIIALIVAVAAVWILFYIPAQGQAVETEHARLVTEEIADIKYGIDLLWMNGNVGMNASRVLSPSPVQGTDLSGLLFLSPPLGTGTVTVSNGTAFWINTSTVQKPVSSLKITFNSANYYAQDLRIVYEGGAVFRGQKNEIPYVILPPSSGDTRLVLVCVPANYSEQQILGNIPLSLTYTYRDNPQTYSNANVSLYQPDPDSPWNSFLGSFSAVTVVTYDVLIRGPQ</sequence>
<proteinExistence type="predicted"/>
<dbReference type="EMBL" id="VSSQ01000067">
    <property type="protein sequence ID" value="MPL72564.1"/>
    <property type="molecule type" value="Genomic_DNA"/>
</dbReference>
<name>A0A644U032_9ZZZZ</name>
<accession>A0A644U032</accession>
<dbReference type="AlphaFoldDB" id="A0A644U032"/>
<keyword evidence="1" id="KW-1133">Transmembrane helix</keyword>
<evidence type="ECO:0000313" key="2">
    <source>
        <dbReference type="EMBL" id="MPL72564.1"/>
    </source>
</evidence>
<organism evidence="2">
    <name type="scientific">bioreactor metagenome</name>
    <dbReference type="NCBI Taxonomy" id="1076179"/>
    <lineage>
        <taxon>unclassified sequences</taxon>
        <taxon>metagenomes</taxon>
        <taxon>ecological metagenomes</taxon>
    </lineage>
</organism>
<feature type="transmembrane region" description="Helical" evidence="1">
    <location>
        <begin position="12"/>
        <end position="35"/>
    </location>
</feature>